<evidence type="ECO:0000256" key="1">
    <source>
        <dbReference type="SAM" id="MobiDB-lite"/>
    </source>
</evidence>
<feature type="region of interest" description="Disordered" evidence="1">
    <location>
        <begin position="479"/>
        <end position="609"/>
    </location>
</feature>
<evidence type="ECO:0000259" key="2">
    <source>
        <dbReference type="Pfam" id="PF13460"/>
    </source>
</evidence>
<dbReference type="SUPFAM" id="SSF51735">
    <property type="entry name" value="NAD(P)-binding Rossmann-fold domains"/>
    <property type="match status" value="1"/>
</dbReference>
<evidence type="ECO:0000313" key="4">
    <source>
        <dbReference type="Proteomes" id="UP001485043"/>
    </source>
</evidence>
<feature type="compositionally biased region" description="Basic and acidic residues" evidence="1">
    <location>
        <begin position="341"/>
        <end position="354"/>
    </location>
</feature>
<dbReference type="Gene3D" id="3.40.50.720">
    <property type="entry name" value="NAD(P)-binding Rossmann-like Domain"/>
    <property type="match status" value="1"/>
</dbReference>
<feature type="region of interest" description="Disordered" evidence="1">
    <location>
        <begin position="259"/>
        <end position="413"/>
    </location>
</feature>
<accession>A0AAW1SLM0</accession>
<feature type="region of interest" description="Disordered" evidence="1">
    <location>
        <begin position="438"/>
        <end position="461"/>
    </location>
</feature>
<reference evidence="3 4" key="1">
    <citation type="journal article" date="2024" name="Nat. Commun.">
        <title>Phylogenomics reveals the evolutionary origins of lichenization in chlorophyte algae.</title>
        <authorList>
            <person name="Puginier C."/>
            <person name="Libourel C."/>
            <person name="Otte J."/>
            <person name="Skaloud P."/>
            <person name="Haon M."/>
            <person name="Grisel S."/>
            <person name="Petersen M."/>
            <person name="Berrin J.G."/>
            <person name="Delaux P.M."/>
            <person name="Dal Grande F."/>
            <person name="Keller J."/>
        </authorList>
    </citation>
    <scope>NUCLEOTIDE SEQUENCE [LARGE SCALE GENOMIC DNA]</scope>
    <source>
        <strain evidence="3 4">SAG 2523</strain>
    </source>
</reference>
<proteinExistence type="predicted"/>
<evidence type="ECO:0000313" key="3">
    <source>
        <dbReference type="EMBL" id="KAK9847966.1"/>
    </source>
</evidence>
<feature type="compositionally biased region" description="Polar residues" evidence="1">
    <location>
        <begin position="569"/>
        <end position="586"/>
    </location>
</feature>
<feature type="compositionally biased region" description="Low complexity" evidence="1">
    <location>
        <begin position="540"/>
        <end position="556"/>
    </location>
</feature>
<dbReference type="PANTHER" id="PTHR47285:SF1">
    <property type="entry name" value="PROTEIN TIC 62, CHLOROPLASTIC"/>
    <property type="match status" value="1"/>
</dbReference>
<feature type="compositionally biased region" description="Basic and acidic residues" evidence="1">
    <location>
        <begin position="280"/>
        <end position="294"/>
    </location>
</feature>
<dbReference type="EMBL" id="JALJOV010001430">
    <property type="protein sequence ID" value="KAK9847966.1"/>
    <property type="molecule type" value="Genomic_DNA"/>
</dbReference>
<dbReference type="InterPro" id="IPR016040">
    <property type="entry name" value="NAD(P)-bd_dom"/>
</dbReference>
<feature type="compositionally biased region" description="Polar residues" evidence="1">
    <location>
        <begin position="438"/>
        <end position="447"/>
    </location>
</feature>
<feature type="domain" description="NAD(P)-binding" evidence="2">
    <location>
        <begin position="24"/>
        <end position="230"/>
    </location>
</feature>
<dbReference type="AlphaFoldDB" id="A0AAW1SLM0"/>
<feature type="compositionally biased region" description="Low complexity" evidence="1">
    <location>
        <begin position="268"/>
        <end position="278"/>
    </location>
</feature>
<dbReference type="Pfam" id="PF13460">
    <property type="entry name" value="NAD_binding_10"/>
    <property type="match status" value="1"/>
</dbReference>
<feature type="compositionally biased region" description="Basic and acidic residues" evidence="1">
    <location>
        <begin position="365"/>
        <end position="413"/>
    </location>
</feature>
<name>A0AAW1SLM0_9CHLO</name>
<dbReference type="Proteomes" id="UP001485043">
    <property type="component" value="Unassembled WGS sequence"/>
</dbReference>
<organism evidence="3 4">
    <name type="scientific">Apatococcus fuscideae</name>
    <dbReference type="NCBI Taxonomy" id="2026836"/>
    <lineage>
        <taxon>Eukaryota</taxon>
        <taxon>Viridiplantae</taxon>
        <taxon>Chlorophyta</taxon>
        <taxon>core chlorophytes</taxon>
        <taxon>Trebouxiophyceae</taxon>
        <taxon>Chlorellales</taxon>
        <taxon>Chlorellaceae</taxon>
        <taxon>Apatococcus</taxon>
    </lineage>
</organism>
<keyword evidence="4" id="KW-1185">Reference proteome</keyword>
<feature type="compositionally biased region" description="Basic and acidic residues" evidence="1">
    <location>
        <begin position="306"/>
        <end position="334"/>
    </location>
</feature>
<dbReference type="InterPro" id="IPR044719">
    <property type="entry name" value="TIC62"/>
</dbReference>
<dbReference type="InterPro" id="IPR036291">
    <property type="entry name" value="NAD(P)-bd_dom_sf"/>
</dbReference>
<comment type="caution">
    <text evidence="3">The sequence shown here is derived from an EMBL/GenBank/DDBJ whole genome shotgun (WGS) entry which is preliminary data.</text>
</comment>
<gene>
    <name evidence="3" type="ORF">WJX84_001835</name>
</gene>
<dbReference type="PANTHER" id="PTHR47285">
    <property type="entry name" value="PROTEIN TIC 62, CHLOROPLASTIC"/>
    <property type="match status" value="1"/>
</dbReference>
<protein>
    <recommendedName>
        <fullName evidence="2">NAD(P)-binding domain-containing protein</fullName>
    </recommendedName>
</protein>
<sequence length="609" mass="65171">MMQDCMRALPAGGVYGLVHVFVAGGSGRLGARIVRELLTKGFKVRVGVRDQAQGETLLKTAVDFGLLSPEAARKAQIVEFDLLDESTIAPAIGPASKVVSAIGAAESKPFDVGAPKRIDGDAAIRLVNVAASSGVQQFVMVTALGTGKIGFPASLLNLFWGILVWKKKAEQALEASGMEYTIVRPGGMEVPKDDHKLTHNVLLGTRDSTFGGTVSRLQVAELIGTSLTDPSLGANKVLEVWSETDAPETSYEELLRAQPNERAEDQPESTPEPAAAPAPRRREQAPSEKKKEPAAAKAQTHNPAQSRREEERQQEAKKQQQWRAKAEQEREAAEASKPAAKPRDLRAEAEEAKARAARNAAYAKSRSEIEARITAEAEEERRQARAKETAKREAEKQKRLDASDKEAAAARKAEQELLARNNVSKAYPFGPELTEAQQAYLTKQAPQTLPGAETGKGERSLSELKELFGKKLTEAQLAYLSSGPQLSKKLPNPETGTGEEIPAEDKPAAPPAPTSGSASPEQAKKNAEEAAAWISKWRQASSSATSNAAAASNGAAVPKETAGAAAASHVQSNGAATPSQNGASERNNSDKLENAQQARGWIQSWRNRQ</sequence>
<dbReference type="CDD" id="cd05243">
    <property type="entry name" value="SDR_a5"/>
    <property type="match status" value="1"/>
</dbReference>